<keyword evidence="2" id="KW-1185">Reference proteome</keyword>
<proteinExistence type="predicted"/>
<dbReference type="EMBL" id="JXXN02001913">
    <property type="protein sequence ID" value="THD23843.1"/>
    <property type="molecule type" value="Genomic_DNA"/>
</dbReference>
<evidence type="ECO:0000313" key="1">
    <source>
        <dbReference type="EMBL" id="THD23843.1"/>
    </source>
</evidence>
<accession>A0A4E0R7Y0</accession>
<dbReference type="AlphaFoldDB" id="A0A4E0R7Y0"/>
<sequence>MYFDWWMMMDEVSKGSLALFSHRIIGDVINTHLILSALQVDFTVALRILLTISCGVPLEGELNK</sequence>
<gene>
    <name evidence="1" type="ORF">D915_005593</name>
</gene>
<organism evidence="1 2">
    <name type="scientific">Fasciola hepatica</name>
    <name type="common">Liver fluke</name>
    <dbReference type="NCBI Taxonomy" id="6192"/>
    <lineage>
        <taxon>Eukaryota</taxon>
        <taxon>Metazoa</taxon>
        <taxon>Spiralia</taxon>
        <taxon>Lophotrochozoa</taxon>
        <taxon>Platyhelminthes</taxon>
        <taxon>Trematoda</taxon>
        <taxon>Digenea</taxon>
        <taxon>Plagiorchiida</taxon>
        <taxon>Echinostomata</taxon>
        <taxon>Echinostomatoidea</taxon>
        <taxon>Fasciolidae</taxon>
        <taxon>Fasciola</taxon>
    </lineage>
</organism>
<dbReference type="Proteomes" id="UP000230066">
    <property type="component" value="Unassembled WGS sequence"/>
</dbReference>
<evidence type="ECO:0000313" key="2">
    <source>
        <dbReference type="Proteomes" id="UP000230066"/>
    </source>
</evidence>
<protein>
    <submittedName>
        <fullName evidence="1">Uncharacterized protein</fullName>
    </submittedName>
</protein>
<name>A0A4E0R7Y0_FASHE</name>
<comment type="caution">
    <text evidence="1">The sequence shown here is derived from an EMBL/GenBank/DDBJ whole genome shotgun (WGS) entry which is preliminary data.</text>
</comment>
<reference evidence="1" key="1">
    <citation type="submission" date="2019-03" db="EMBL/GenBank/DDBJ databases">
        <title>Improved annotation for the trematode Fasciola hepatica.</title>
        <authorList>
            <person name="Choi Y.-J."/>
            <person name="Martin J."/>
            <person name="Mitreva M."/>
        </authorList>
    </citation>
    <scope>NUCLEOTIDE SEQUENCE [LARGE SCALE GENOMIC DNA]</scope>
</reference>